<feature type="domain" description="Dynamin-like helical" evidence="3">
    <location>
        <begin position="215"/>
        <end position="529"/>
    </location>
</feature>
<dbReference type="Pfam" id="PF18709">
    <property type="entry name" value="DLP_helical"/>
    <property type="match status" value="1"/>
</dbReference>
<proteinExistence type="predicted"/>
<dbReference type="AlphaFoldDB" id="A0A6F9XLM6"/>
<accession>A0A6F9XLM6</accession>
<dbReference type="NCBIfam" id="NF041922">
    <property type="entry name" value="DLP_LeoA_gen"/>
    <property type="match status" value="1"/>
</dbReference>
<protein>
    <recommendedName>
        <fullName evidence="5">Labile enterotoxin output A</fullName>
    </recommendedName>
</protein>
<dbReference type="GO" id="GO:0005525">
    <property type="term" value="F:GTP binding"/>
    <property type="evidence" value="ECO:0007669"/>
    <property type="project" value="InterPro"/>
</dbReference>
<sequence length="555" mass="62706">MKNVDTVGAFEVKKEKVNKVLSELQEYLQAGQSYGLEIGDDTIQKVKDSIANFNKENDELNVALIGAFSEGKTTIAAAWTGKLDKSSMKISLAESSDKVEIYDVDNKIKLVDTPGLFGSGSTEDDIKYRDITEKYVSEAHLVLYVMNSENPIKASHKEELVWLFKDLGLLPRTIFVLGRFDEVADIEDEEDYKESYKIKRDTVIDSLRNFDIISGDEEINVVAVSANPFDLGVDYWLQNKDKYERLSHIKTLQETTAKKVSKLGSTEEILLETNKSIIKDVVTQNKDEISEAVNKLNKLVTDKKDALAEIKSNHKEDKDKITRAQKQMREYLNGIRKGTIADIRSSVQETLPEIVHRQVGENGEIIKTDIENELRSYVESINNSLDNTIDTYVTQVSKTEKLVTGALKDGISKLSLFEFKNTSVLAIRDAVASGFKFKPWGATKLAAGLNNAIPIIGAAVSVFGYAKEINNQVKFEEDRERLANAIEEIVNIFLEIVNNDEEFKKSYFPKYLETDKIIEEQENGIHELEKTLNDIEAWQDRGKQIEKEYAKLLQG</sequence>
<feature type="domain" description="G" evidence="2">
    <location>
        <begin position="61"/>
        <end position="158"/>
    </location>
</feature>
<dbReference type="Proteomes" id="UP000494265">
    <property type="component" value="Unassembled WGS sequence"/>
</dbReference>
<evidence type="ECO:0000259" key="3">
    <source>
        <dbReference type="Pfam" id="PF18709"/>
    </source>
</evidence>
<name>A0A6F9XLM6_9LACO</name>
<dbReference type="InterPro" id="IPR027417">
    <property type="entry name" value="P-loop_NTPase"/>
</dbReference>
<evidence type="ECO:0008006" key="5">
    <source>
        <dbReference type="Google" id="ProtNLM"/>
    </source>
</evidence>
<dbReference type="EMBL" id="BLAM01000112">
    <property type="protein sequence ID" value="GET06149.1"/>
    <property type="molecule type" value="Genomic_DNA"/>
</dbReference>
<organism evidence="4">
    <name type="scientific">Ligilactobacillus agilis</name>
    <dbReference type="NCBI Taxonomy" id="1601"/>
    <lineage>
        <taxon>Bacteria</taxon>
        <taxon>Bacillati</taxon>
        <taxon>Bacillota</taxon>
        <taxon>Bacilli</taxon>
        <taxon>Lactobacillales</taxon>
        <taxon>Lactobacillaceae</taxon>
        <taxon>Ligilactobacillus</taxon>
    </lineage>
</organism>
<dbReference type="InterPro" id="IPR040576">
    <property type="entry name" value="DLP_helical"/>
</dbReference>
<dbReference type="InterPro" id="IPR006073">
    <property type="entry name" value="GTP-bd"/>
</dbReference>
<feature type="coiled-coil region" evidence="1">
    <location>
        <begin position="289"/>
        <end position="327"/>
    </location>
</feature>
<evidence type="ECO:0000259" key="2">
    <source>
        <dbReference type="Pfam" id="PF01926"/>
    </source>
</evidence>
<dbReference type="InterPro" id="IPR049678">
    <property type="entry name" value="LeoA-like"/>
</dbReference>
<dbReference type="RefSeq" id="WP_172584672.1">
    <property type="nucleotide sequence ID" value="NZ_BLAM01000112.1"/>
</dbReference>
<comment type="caution">
    <text evidence="4">The sequence shown here is derived from an EMBL/GenBank/DDBJ whole genome shotgun (WGS) entry which is preliminary data.</text>
</comment>
<gene>
    <name evidence="4" type="ORF">SY212_11790</name>
</gene>
<evidence type="ECO:0000313" key="4">
    <source>
        <dbReference type="EMBL" id="GET06149.1"/>
    </source>
</evidence>
<dbReference type="Pfam" id="PF01926">
    <property type="entry name" value="MMR_HSR1"/>
    <property type="match status" value="1"/>
</dbReference>
<dbReference type="SUPFAM" id="SSF52540">
    <property type="entry name" value="P-loop containing nucleoside triphosphate hydrolases"/>
    <property type="match status" value="1"/>
</dbReference>
<evidence type="ECO:0000256" key="1">
    <source>
        <dbReference type="SAM" id="Coils"/>
    </source>
</evidence>
<dbReference type="Gene3D" id="3.40.50.300">
    <property type="entry name" value="P-loop containing nucleotide triphosphate hydrolases"/>
    <property type="match status" value="1"/>
</dbReference>
<reference evidence="4" key="1">
    <citation type="submission" date="2019-10" db="EMBL/GenBank/DDBJ databases">
        <title>Lactobacillus agilis SY212 Whole Genome Sequencing Project.</title>
        <authorList>
            <person name="Suzuki S."/>
            <person name="Endo A."/>
            <person name="Maeno S."/>
            <person name="Shiwa Y."/>
            <person name="Matsutani M."/>
            <person name="Kajikawa A."/>
        </authorList>
    </citation>
    <scope>NUCLEOTIDE SEQUENCE</scope>
    <source>
        <strain evidence="4">SY212</strain>
    </source>
</reference>
<keyword evidence="1" id="KW-0175">Coiled coil</keyword>